<dbReference type="PATRIC" id="fig|243231.5.peg.2388"/>
<dbReference type="InterPro" id="IPR012767">
    <property type="entry name" value="Trehalose_TreY"/>
</dbReference>
<name>Q74AJ4_GEOSL</name>
<dbReference type="PANTHER" id="PTHR10357:SF216">
    <property type="entry name" value="MALTOOLIGOSYL TREHALOSE SYNTHASE-RELATED"/>
    <property type="match status" value="1"/>
</dbReference>
<dbReference type="GO" id="GO:0030980">
    <property type="term" value="P:alpha-glucan catabolic process"/>
    <property type="evidence" value="ECO:0000318"/>
    <property type="project" value="GO_Central"/>
</dbReference>
<organism evidence="2 3">
    <name type="scientific">Geobacter sulfurreducens (strain ATCC 51573 / DSM 12127 / PCA)</name>
    <dbReference type="NCBI Taxonomy" id="243231"/>
    <lineage>
        <taxon>Bacteria</taxon>
        <taxon>Pseudomonadati</taxon>
        <taxon>Thermodesulfobacteriota</taxon>
        <taxon>Desulfuromonadia</taxon>
        <taxon>Geobacterales</taxon>
        <taxon>Geobacteraceae</taxon>
        <taxon>Geobacter</taxon>
    </lineage>
</organism>
<dbReference type="InterPro" id="IPR017853">
    <property type="entry name" value="GH"/>
</dbReference>
<dbReference type="STRING" id="243231.GSU2360"/>
<reference evidence="2 3" key="1">
    <citation type="journal article" date="2003" name="Science">
        <title>Genome of Geobacter sulfurreducens: metal reduction in subsurface environments.</title>
        <authorList>
            <person name="Methe B.A."/>
            <person name="Nelson K.E."/>
            <person name="Eisen J.A."/>
            <person name="Paulsen I.T."/>
            <person name="Nelson W."/>
            <person name="Heidelberg J.F."/>
            <person name="Wu D."/>
            <person name="Wu M."/>
            <person name="Ward N."/>
            <person name="Beanan M.J."/>
            <person name="Dodson R.J."/>
            <person name="Madupu R."/>
            <person name="Brinkac L.M."/>
            <person name="Daugherty S.C."/>
            <person name="DeBoy R.T."/>
            <person name="Durkin A.S."/>
            <person name="Gwinn M."/>
            <person name="Kolonay J.F."/>
            <person name="Sullivan S.A."/>
            <person name="Haft D.H."/>
            <person name="Selengut J."/>
            <person name="Davidsen T.M."/>
            <person name="Zafar N."/>
            <person name="White O."/>
            <person name="Tran B."/>
            <person name="Romero C."/>
            <person name="Forberger H.A."/>
            <person name="Weidman J."/>
            <person name="Khouri H."/>
            <person name="Feldblyum T.V."/>
            <person name="Utterback T.R."/>
            <person name="Van Aken S.E."/>
            <person name="Lovley D.R."/>
            <person name="Fraser C.M."/>
        </authorList>
    </citation>
    <scope>NUCLEOTIDE SEQUENCE [LARGE SCALE GENOMIC DNA]</scope>
    <source>
        <strain evidence="3">ATCC 51573 / DSM 12127 / PCA</strain>
    </source>
</reference>
<dbReference type="OrthoDB" id="9761577at2"/>
<evidence type="ECO:0000313" key="3">
    <source>
        <dbReference type="Proteomes" id="UP000000577"/>
    </source>
</evidence>
<dbReference type="CAZy" id="GH13">
    <property type="family name" value="Glycoside Hydrolase Family 13"/>
</dbReference>
<dbReference type="GO" id="GO:0047470">
    <property type="term" value="F:(1,4)-alpha-D-glucan 1-alpha-D-glucosylmutase activity"/>
    <property type="evidence" value="ECO:0000318"/>
    <property type="project" value="GO_Central"/>
</dbReference>
<dbReference type="Proteomes" id="UP000000577">
    <property type="component" value="Chromosome"/>
</dbReference>
<dbReference type="eggNOG" id="COG3280">
    <property type="taxonomic scope" value="Bacteria"/>
</dbReference>
<dbReference type="CDD" id="cd11336">
    <property type="entry name" value="AmyAc_MTSase"/>
    <property type="match status" value="1"/>
</dbReference>
<evidence type="ECO:0000259" key="1">
    <source>
        <dbReference type="SMART" id="SM00642"/>
    </source>
</evidence>
<keyword evidence="3" id="KW-1185">Reference proteome</keyword>
<accession>Q74AJ4</accession>
<dbReference type="PANTHER" id="PTHR10357">
    <property type="entry name" value="ALPHA-AMYLASE FAMILY MEMBER"/>
    <property type="match status" value="1"/>
</dbReference>
<proteinExistence type="predicted"/>
<gene>
    <name evidence="2" type="ordered locus">GSU2360</name>
</gene>
<feature type="domain" description="Glycosyl hydrolase family 13 catalytic" evidence="1">
    <location>
        <begin position="13"/>
        <end position="464"/>
    </location>
</feature>
<dbReference type="FunFam" id="3.20.20.80:FF:000390">
    <property type="entry name" value="Malto-oligosyltrehalose synthase"/>
    <property type="match status" value="1"/>
</dbReference>
<dbReference type="InterPro" id="IPR006047">
    <property type="entry name" value="GH13_cat_dom"/>
</dbReference>
<dbReference type="Pfam" id="PF00128">
    <property type="entry name" value="Alpha-amylase"/>
    <property type="match status" value="1"/>
</dbReference>
<dbReference type="SMART" id="SM00642">
    <property type="entry name" value="Aamy"/>
    <property type="match status" value="1"/>
</dbReference>
<dbReference type="AlphaFoldDB" id="Q74AJ4"/>
<protein>
    <submittedName>
        <fullName evidence="2">Maltooligosyltrehalose synthase</fullName>
    </submittedName>
</protein>
<dbReference type="KEGG" id="gsu:GSU2360"/>
<dbReference type="InterPro" id="IPR013797">
    <property type="entry name" value="Maltooligo_trehalose_synth_4"/>
</dbReference>
<dbReference type="EMBL" id="AE017180">
    <property type="protein sequence ID" value="AAR35734.1"/>
    <property type="molecule type" value="Genomic_DNA"/>
</dbReference>
<dbReference type="HOGENOM" id="CLU_005045_1_0_7"/>
<dbReference type="InParanoid" id="Q74AJ4"/>
<dbReference type="GO" id="GO:0005992">
    <property type="term" value="P:trehalose biosynthetic process"/>
    <property type="evidence" value="ECO:0000318"/>
    <property type="project" value="GO_Central"/>
</dbReference>
<dbReference type="RefSeq" id="WP_010942996.1">
    <property type="nucleotide sequence ID" value="NC_002939.5"/>
</dbReference>
<reference evidence="2 3" key="2">
    <citation type="journal article" date="2012" name="BMC Genomics">
        <title>Comparative genomic analysis of Geobacter sulfurreducens KN400, a strain with enhanced capacity for extracellular electron transfer and electricity production.</title>
        <authorList>
            <person name="Butler J.E."/>
            <person name="Young N.D."/>
            <person name="Aklujkar M."/>
            <person name="Lovley D.R."/>
        </authorList>
    </citation>
    <scope>NUCLEOTIDE SEQUENCE [LARGE SCALE GENOMIC DNA]</scope>
    <source>
        <strain evidence="3">ATCC 51573 / DSM 12127 / PCA</strain>
    </source>
</reference>
<dbReference type="Gene3D" id="3.20.20.80">
    <property type="entry name" value="Glycosidases"/>
    <property type="match status" value="2"/>
</dbReference>
<evidence type="ECO:0000313" key="2">
    <source>
        <dbReference type="EMBL" id="AAR35734.1"/>
    </source>
</evidence>
<dbReference type="Gene3D" id="1.10.10.470">
    <property type="entry name" value="Maltooligosyl trehalose synthase, domain 4"/>
    <property type="match status" value="1"/>
</dbReference>
<dbReference type="FunFam" id="3.20.20.80:FF:000341">
    <property type="entry name" value="Maltooligosyl trehalose synthase"/>
    <property type="match status" value="1"/>
</dbReference>
<dbReference type="EnsemblBacteria" id="AAR35734">
    <property type="protein sequence ID" value="AAR35734"/>
    <property type="gene ID" value="GSU2360"/>
</dbReference>
<dbReference type="NCBIfam" id="TIGR02401">
    <property type="entry name" value="trehalose_TreY"/>
    <property type="match status" value="1"/>
</dbReference>
<dbReference type="NCBIfam" id="NF011087">
    <property type="entry name" value="PRK14511.1-5"/>
    <property type="match status" value="1"/>
</dbReference>
<dbReference type="SMR" id="Q74AJ4"/>
<dbReference type="SUPFAM" id="SSF51445">
    <property type="entry name" value="(Trans)glycosidases"/>
    <property type="match status" value="1"/>
</dbReference>
<dbReference type="Gene3D" id="3.30.1590.10">
    <property type="entry name" value="Maltooligosyl trehalose synthase, domain 2"/>
    <property type="match status" value="1"/>
</dbReference>
<sequence>MQQNVTLEARVPTATYRLQFNGDFRFCDAARLVPYLDALGVSDIYASPFLKARTGSMHGYDIVDHNRLNPELGSRDDFNAYCAMLQRHSMGQILDFVPNHMCVEGGENERWLDLLENGPSSAHGEFFDVDWSPVKKELTDKVLIPVLGDQYGTILENGELVLSFQEGAFFISYYEHRFPIIPKTYSPILTHRLHELERLFPPDHEAYRELLSIVTAIDHLPFYTERDTERVRERYREKEVIKRRLWTLCSENWPIKEFIDENVRIFNGEKGNPRSFDLLDGLLRQQVYRLAHWRTATDEINYRRFFDINALGAIRMETPRVFEETHRLVMELVSEGTVTGLRIDHADGLYDPTDYFRRLQRACFLETRLASLGGSAGETPETLRETILQMYDEMLEVSPQTMPFYIVGEKILMKNERLPEDWPIHGTTGYEFANAVTGLMVDTRNGREFDAMYARFIQERPNFAEITYLKKKQVMRFSMGGEINTLGHYLNTLSESNRHTRDFTLGSLTRALMEVIAHFPVYRTYTATRKVADRDRQYIEYAVAKAKRRNPAMSESIFTFIEDVLLLRFYDSTGGEEQKQWLDFVMKFQQLTGPVMAKGLEDTAFYVFNRLVALNEVGGTPERFGLTMEAFHGQNIERARSTPFTMLATSTHDTKRSEDVRARISVLSEDPTFWHDCLMRWSRINRGHKVIVQGVKVPDRNEEYLLYQTIVGAWPAEEFTADGHGAFVDRVRQYMLKAMREAKVNTSWINPNPVHEEAVHHFVDAILRNVPTNGFLADLRRTLPPLVRCGMLNSLSQTLLKAASPGIPDFYQGTELWDFSLVDPDNRRPVDFDKRSVMLEGLRLAEQERGTLALARELLADMADGRVKLFLVWKTLCFRRDHRSLFEAGKYLPLEVQGERSDNVCAFERYNDGESVIAVAPRFFSRLGAVPAGGETWQDSRIVIPFESAGCAYRNIFTGKRVVTSPREGQTILPLADVLADFPVALLEAVREELPR</sequence>